<keyword evidence="2" id="KW-1185">Reference proteome</keyword>
<evidence type="ECO:0000313" key="1">
    <source>
        <dbReference type="EMBL" id="MBF8457046.1"/>
    </source>
</evidence>
<protein>
    <submittedName>
        <fullName evidence="1">Uncharacterized protein</fullName>
    </submittedName>
</protein>
<dbReference type="RefSeq" id="WP_196079569.1">
    <property type="nucleotide sequence ID" value="NZ_JADPVI010000002.1"/>
</dbReference>
<sequence>MENIYNAIKKDIKSHPDVTSSILGLVPEWKRSQFIILSEIISAYLSTCPLLTHERKLNLGVTISAITLQRFFETDYHVKTHNDLRFIKTLDKICLFLGKIDLNNYIHDRVHKIDEIETDTLHVDHIEKSLILNFCKSQFEALIDLPKISINRISRFVYLESPLTERIRVAMEEKRKNNLVIVTENNRSNYEVFGMTKISDDGKLKVIKTQEFWNLLFIDGDQNTYIANHLNTQFYFIKRFGEEWKIWDNFNPDYGQILKIK</sequence>
<reference evidence="1 2" key="1">
    <citation type="submission" date="2020-11" db="EMBL/GenBank/DDBJ databases">
        <title>Kaistella gelatinilytica sp. nov., a flavobacterium isolated from Antarctic Soil.</title>
        <authorList>
            <person name="Li J."/>
        </authorList>
    </citation>
    <scope>NUCLEOTIDE SEQUENCE [LARGE SCALE GENOMIC DNA]</scope>
    <source>
        <strain evidence="1 2">G5-32</strain>
    </source>
</reference>
<evidence type="ECO:0000313" key="2">
    <source>
        <dbReference type="Proteomes" id="UP000660070"/>
    </source>
</evidence>
<proteinExistence type="predicted"/>
<dbReference type="EMBL" id="JADPVI010000002">
    <property type="protein sequence ID" value="MBF8457046.1"/>
    <property type="molecule type" value="Genomic_DNA"/>
</dbReference>
<accession>A0ABS0FBE5</accession>
<organism evidence="1 2">
    <name type="scientific">Kaistella gelatinilytica</name>
    <dbReference type="NCBI Taxonomy" id="2787636"/>
    <lineage>
        <taxon>Bacteria</taxon>
        <taxon>Pseudomonadati</taxon>
        <taxon>Bacteroidota</taxon>
        <taxon>Flavobacteriia</taxon>
        <taxon>Flavobacteriales</taxon>
        <taxon>Weeksellaceae</taxon>
        <taxon>Chryseobacterium group</taxon>
        <taxon>Kaistella</taxon>
    </lineage>
</organism>
<gene>
    <name evidence="1" type="ORF">IV494_07610</name>
</gene>
<comment type="caution">
    <text evidence="1">The sequence shown here is derived from an EMBL/GenBank/DDBJ whole genome shotgun (WGS) entry which is preliminary data.</text>
</comment>
<name>A0ABS0FBE5_9FLAO</name>
<dbReference type="Proteomes" id="UP000660070">
    <property type="component" value="Unassembled WGS sequence"/>
</dbReference>